<dbReference type="FunFam" id="3.30.70.1230:FF:000016">
    <property type="entry name" value="Adenylate/guanylate cyclase domain-containing protein"/>
    <property type="match status" value="1"/>
</dbReference>
<dbReference type="SMART" id="SM01080">
    <property type="entry name" value="CHASE2"/>
    <property type="match status" value="1"/>
</dbReference>
<dbReference type="PROSITE" id="PS50125">
    <property type="entry name" value="GUANYLATE_CYCLASE_2"/>
    <property type="match status" value="1"/>
</dbReference>
<dbReference type="EMBL" id="PGXC01000004">
    <property type="protein sequence ID" value="PKK90807.1"/>
    <property type="molecule type" value="Genomic_DNA"/>
</dbReference>
<keyword evidence="3" id="KW-1003">Cell membrane</keyword>
<reference evidence="9 10" key="1">
    <citation type="journal article" date="2017" name="ISME J.">
        <title>Potential for microbial H2 and metal transformations associated with novel bacteria and archaea in deep terrestrial subsurface sediments.</title>
        <authorList>
            <person name="Hernsdorf A.W."/>
            <person name="Amano Y."/>
            <person name="Miyakawa K."/>
            <person name="Ise K."/>
            <person name="Suzuki Y."/>
            <person name="Anantharaman K."/>
            <person name="Probst A."/>
            <person name="Burstein D."/>
            <person name="Thomas B.C."/>
            <person name="Banfield J.F."/>
        </authorList>
    </citation>
    <scope>NUCLEOTIDE SEQUENCE [LARGE SCALE GENOMIC DNA]</scope>
    <source>
        <strain evidence="9">HGW-Wallbacteria-1</strain>
    </source>
</reference>
<dbReference type="InterPro" id="IPR050697">
    <property type="entry name" value="Adenylyl/Guanylyl_Cyclase_3/4"/>
</dbReference>
<dbReference type="SUPFAM" id="SSF55073">
    <property type="entry name" value="Nucleotide cyclase"/>
    <property type="match status" value="1"/>
</dbReference>
<keyword evidence="5 7" id="KW-1133">Transmembrane helix</keyword>
<feature type="transmembrane region" description="Helical" evidence="7">
    <location>
        <begin position="710"/>
        <end position="729"/>
    </location>
</feature>
<comment type="subcellular location">
    <subcellularLocation>
        <location evidence="1">Cell envelope</location>
    </subcellularLocation>
</comment>
<organism evidence="9 10">
    <name type="scientific">Candidatus Wallbacteria bacterium HGW-Wallbacteria-1</name>
    <dbReference type="NCBI Taxonomy" id="2013854"/>
    <lineage>
        <taxon>Bacteria</taxon>
        <taxon>Candidatus Walliibacteriota</taxon>
    </lineage>
</organism>
<proteinExistence type="inferred from homology"/>
<dbReference type="GO" id="GO:0030313">
    <property type="term" value="C:cell envelope"/>
    <property type="evidence" value="ECO:0007669"/>
    <property type="project" value="UniProtKB-SubCell"/>
</dbReference>
<dbReference type="Pfam" id="PF05226">
    <property type="entry name" value="CHASE2"/>
    <property type="match status" value="2"/>
</dbReference>
<evidence type="ECO:0000256" key="3">
    <source>
        <dbReference type="ARBA" id="ARBA00022475"/>
    </source>
</evidence>
<dbReference type="PANTHER" id="PTHR43081:SF1">
    <property type="entry name" value="ADENYLATE CYCLASE, TERMINAL-DIFFERENTIATION SPECIFIC"/>
    <property type="match status" value="1"/>
</dbReference>
<name>A0A2N1PR60_9BACT</name>
<feature type="transmembrane region" description="Helical" evidence="7">
    <location>
        <begin position="736"/>
        <end position="753"/>
    </location>
</feature>
<evidence type="ECO:0000256" key="4">
    <source>
        <dbReference type="ARBA" id="ARBA00022692"/>
    </source>
</evidence>
<feature type="transmembrane region" description="Helical" evidence="7">
    <location>
        <begin position="27"/>
        <end position="44"/>
    </location>
</feature>
<dbReference type="SMART" id="SM00044">
    <property type="entry name" value="CYCc"/>
    <property type="match status" value="1"/>
</dbReference>
<dbReference type="GO" id="GO:0035556">
    <property type="term" value="P:intracellular signal transduction"/>
    <property type="evidence" value="ECO:0007669"/>
    <property type="project" value="InterPro"/>
</dbReference>
<evidence type="ECO:0000256" key="6">
    <source>
        <dbReference type="ARBA" id="ARBA00023136"/>
    </source>
</evidence>
<evidence type="ECO:0000256" key="7">
    <source>
        <dbReference type="SAM" id="Phobius"/>
    </source>
</evidence>
<sequence length="1080" mass="120728">MKLILNGIFKTIAEMFSKVWRGRGRKLFGALLGIVLGIFIWYLFEEIPLLKHLELATYDLRMVSSPATTVSKKILFVDIDDQSLRLFGRWPWSRDRFQILLRVLDEFDSLNTVFDIEFLGNSVGMAESSEVFRKISAMVKGLNDSLGNDAVKVESILEKFMKVSAEFSASGDGRSFPDRETGEEFLGNVLSGVDYLSSILGVLRNVETAVSELAVLVDFNVDGPDEKFEAGLLEYSRAILGYHFQSSLSSVEQAVEAADLLVSSLVGSNPEIRFSDLPDKLRNSVPLDTLRRLLRLQKLKNILMSDIDASDSELEMKIGVGSGFAISEIGEARKRAIFESALLQLSEAPSISLENLIAKLSQVMGAKDGSGVSREDFIYGATWAMTHFHIVTASNVKVMGIDRISLPESQLLEGPPVDLCRRARMAFVNAMPDSDGVFRRVPLFYRSRGKVFLQLALTGFLTASSLSGQTLEITPRGSLQISGAGRADVPLTRNGELLVNWAGEYGSAFDHISAAALLDFNRMRVEKERELSRISDLYEMGFLNRLRERKSEVRNLLRLKPGSRAGDFPQLGSYDPELPLKNLLEIMDGEEEKSLEGLIPTLERTLAKLESARPRFLEKPDRLKDLDERIKAVKSDMVAVGDYKVQISKMAARLKSYVKDRICLVGMSATSTTDIGVTPFQRRYPMVGIHGNILNTLISGKYIVQDSTELRFFLFLALGAVTGFIVPGFRIKRGGSLCLLLSILYSFAAVWTFRKLGVWLALAGPLCVILVSYTLISFIKFITEEKEKRFIKGAFGQYLSPKIIEQILADPSKLQLGGEKKVCTAFFSDVAGFSTISEHLTPEELVQLLNEYLTEMTNIILSYDGTVDKYEGDAIIAIFGAPINYDDHARRACEASVRMQKRLIELRDKWRSEGKQELTVRIGLNTGAMVVGNMGSIQRMDYTMMGDSVNLASRLEGANKPYGTHAMISEFTYEHCRDFIEARELDKIRVVGKNEPITVYELMDVAGGLDVDRQRMVTDYHRGLQLYKSAKWEDALKVFQSILADFPEDGPSRTYEQRCREFIASPPSADWDGVYVLKSK</sequence>
<evidence type="ECO:0000256" key="2">
    <source>
        <dbReference type="ARBA" id="ARBA00005381"/>
    </source>
</evidence>
<dbReference type="Proteomes" id="UP000233256">
    <property type="component" value="Unassembled WGS sequence"/>
</dbReference>
<evidence type="ECO:0000256" key="5">
    <source>
        <dbReference type="ARBA" id="ARBA00022989"/>
    </source>
</evidence>
<gene>
    <name evidence="9" type="ORF">CVV64_07975</name>
</gene>
<evidence type="ECO:0000259" key="8">
    <source>
        <dbReference type="PROSITE" id="PS50125"/>
    </source>
</evidence>
<dbReference type="AlphaFoldDB" id="A0A2N1PR60"/>
<dbReference type="PANTHER" id="PTHR43081">
    <property type="entry name" value="ADENYLATE CYCLASE, TERMINAL-DIFFERENTIATION SPECIFIC-RELATED"/>
    <property type="match status" value="1"/>
</dbReference>
<dbReference type="InterPro" id="IPR007890">
    <property type="entry name" value="CHASE2"/>
</dbReference>
<keyword evidence="4 7" id="KW-0812">Transmembrane</keyword>
<keyword evidence="6 7" id="KW-0472">Membrane</keyword>
<dbReference type="InterPro" id="IPR001054">
    <property type="entry name" value="A/G_cyclase"/>
</dbReference>
<feature type="domain" description="Guanylate cyclase" evidence="8">
    <location>
        <begin position="824"/>
        <end position="956"/>
    </location>
</feature>
<evidence type="ECO:0000313" key="10">
    <source>
        <dbReference type="Proteomes" id="UP000233256"/>
    </source>
</evidence>
<dbReference type="Gene3D" id="3.30.70.1230">
    <property type="entry name" value="Nucleotide cyclase"/>
    <property type="match status" value="1"/>
</dbReference>
<comment type="similarity">
    <text evidence="2">Belongs to the adenylyl cyclase class-3 family.</text>
</comment>
<accession>A0A2N1PR60</accession>
<dbReference type="Pfam" id="PF00211">
    <property type="entry name" value="Guanylate_cyc"/>
    <property type="match status" value="1"/>
</dbReference>
<evidence type="ECO:0000256" key="1">
    <source>
        <dbReference type="ARBA" id="ARBA00004196"/>
    </source>
</evidence>
<evidence type="ECO:0000313" key="9">
    <source>
        <dbReference type="EMBL" id="PKK90807.1"/>
    </source>
</evidence>
<comment type="caution">
    <text evidence="9">The sequence shown here is derived from an EMBL/GenBank/DDBJ whole genome shotgun (WGS) entry which is preliminary data.</text>
</comment>
<dbReference type="GO" id="GO:0004016">
    <property type="term" value="F:adenylate cyclase activity"/>
    <property type="evidence" value="ECO:0007669"/>
    <property type="project" value="UniProtKB-ARBA"/>
</dbReference>
<dbReference type="GO" id="GO:0006171">
    <property type="term" value="P:cAMP biosynthetic process"/>
    <property type="evidence" value="ECO:0007669"/>
    <property type="project" value="TreeGrafter"/>
</dbReference>
<dbReference type="InterPro" id="IPR029787">
    <property type="entry name" value="Nucleotide_cyclase"/>
</dbReference>
<feature type="transmembrane region" description="Helical" evidence="7">
    <location>
        <begin position="759"/>
        <end position="782"/>
    </location>
</feature>
<dbReference type="CDD" id="cd07302">
    <property type="entry name" value="CHD"/>
    <property type="match status" value="1"/>
</dbReference>
<protein>
    <recommendedName>
        <fullName evidence="8">Guanylate cyclase domain-containing protein</fullName>
    </recommendedName>
</protein>